<dbReference type="EMBL" id="GABD01005835">
    <property type="protein sequence ID" value="JAA27265.1"/>
    <property type="molecule type" value="mRNA"/>
</dbReference>
<evidence type="ECO:0000313" key="2">
    <source>
        <dbReference type="EMBL" id="JAA03600.1"/>
    </source>
</evidence>
<feature type="signal peptide" evidence="1">
    <location>
        <begin position="1"/>
        <end position="36"/>
    </location>
</feature>
<reference evidence="3" key="1">
    <citation type="submission" date="2012-10" db="EMBL/GenBank/DDBJ databases">
        <title>De novo assembly of the reference chimpanzee transcriptome from NextGen mRNA sequences.</title>
        <authorList>
            <person name="Maudhoo M.D."/>
            <person name="Meehan D.T."/>
            <person name="Norgren R.B.Jr."/>
        </authorList>
    </citation>
    <scope>NUCLEOTIDE SEQUENCE</scope>
    <source>
        <tissue evidence="2">Adipose stromal</tissue>
        <tissue evidence="5">Skeletal muscle</tissue>
        <tissue evidence="4">Skin</tissue>
        <tissue evidence="3">Smooth vascular</tissue>
    </source>
</reference>
<sequence length="175" mass="20056">MSTCLMAPGHFQSIWQFKRVTLLWSAFWQLNLISIAGTPGVSHPWSWHCREGLRTSWTSCRATWWPRCDLGSPSPAREPRGVMYQKRGEETLSLLVSPAHCCSRGGAQFVAYRCWFWGCECLGDVSHLFFSLLLVCWTEKGSCRPQPPKRFSFFCAPGCWGLRQDPRAEHLRVKS</sequence>
<evidence type="ECO:0000313" key="5">
    <source>
        <dbReference type="EMBL" id="JAA43443.1"/>
    </source>
</evidence>
<dbReference type="EMBL" id="GABF01006153">
    <property type="protein sequence ID" value="JAA15992.1"/>
    <property type="molecule type" value="mRNA"/>
</dbReference>
<protein>
    <submittedName>
        <fullName evidence="3">Cyclin-dependent kinase inhibitor 2D (P19, inhibits CDK4)</fullName>
    </submittedName>
</protein>
<dbReference type="AlphaFoldDB" id="K7CAQ3"/>
<evidence type="ECO:0000256" key="1">
    <source>
        <dbReference type="SAM" id="SignalP"/>
    </source>
</evidence>
<proteinExistence type="evidence at transcript level"/>
<keyword evidence="1" id="KW-0732">Signal</keyword>
<dbReference type="EMBL" id="GABC01007738">
    <property type="protein sequence ID" value="JAA03600.1"/>
    <property type="molecule type" value="mRNA"/>
</dbReference>
<evidence type="ECO:0000313" key="3">
    <source>
        <dbReference type="EMBL" id="JAA15992.1"/>
    </source>
</evidence>
<evidence type="ECO:0000313" key="4">
    <source>
        <dbReference type="EMBL" id="JAA27265.1"/>
    </source>
</evidence>
<dbReference type="EMBL" id="GABE01001296">
    <property type="protein sequence ID" value="JAA43443.1"/>
    <property type="molecule type" value="mRNA"/>
</dbReference>
<name>K7CAQ3_PANTR</name>
<accession>K7CAQ3</accession>
<gene>
    <name evidence="3" type="primary">CDKN2D</name>
</gene>
<organism evidence="3">
    <name type="scientific">Pan troglodytes</name>
    <name type="common">Chimpanzee</name>
    <dbReference type="NCBI Taxonomy" id="9598"/>
    <lineage>
        <taxon>Eukaryota</taxon>
        <taxon>Metazoa</taxon>
        <taxon>Chordata</taxon>
        <taxon>Craniata</taxon>
        <taxon>Vertebrata</taxon>
        <taxon>Euteleostomi</taxon>
        <taxon>Mammalia</taxon>
        <taxon>Eutheria</taxon>
        <taxon>Euarchontoglires</taxon>
        <taxon>Primates</taxon>
        <taxon>Haplorrhini</taxon>
        <taxon>Catarrhini</taxon>
        <taxon>Hominidae</taxon>
        <taxon>Pan</taxon>
    </lineage>
</organism>
<feature type="chain" id="PRO_5010129510" evidence="1">
    <location>
        <begin position="37"/>
        <end position="175"/>
    </location>
</feature>